<gene>
    <name evidence="5" type="ORF">QQ020_34710</name>
</gene>
<evidence type="ECO:0000256" key="1">
    <source>
        <dbReference type="ARBA" id="ARBA00023015"/>
    </source>
</evidence>
<evidence type="ECO:0000313" key="5">
    <source>
        <dbReference type="EMBL" id="MDN5217277.1"/>
    </source>
</evidence>
<feature type="domain" description="HTH araC/xylS-type" evidence="4">
    <location>
        <begin position="225"/>
        <end position="303"/>
    </location>
</feature>
<proteinExistence type="predicted"/>
<evidence type="ECO:0000256" key="2">
    <source>
        <dbReference type="ARBA" id="ARBA00023125"/>
    </source>
</evidence>
<dbReference type="Proteomes" id="UP001172083">
    <property type="component" value="Unassembled WGS sequence"/>
</dbReference>
<comment type="caution">
    <text evidence="5">The sequence shown here is derived from an EMBL/GenBank/DDBJ whole genome shotgun (WGS) entry which is preliminary data.</text>
</comment>
<keyword evidence="6" id="KW-1185">Reference proteome</keyword>
<name>A0ABT8LK32_9BACT</name>
<dbReference type="Pfam" id="PF12833">
    <property type="entry name" value="HTH_18"/>
    <property type="match status" value="1"/>
</dbReference>
<dbReference type="Gene3D" id="1.10.10.60">
    <property type="entry name" value="Homeodomain-like"/>
    <property type="match status" value="1"/>
</dbReference>
<sequence length="306" mass="35297">MKHFKTISDYCQGINIQPPKHPHFDIRSFEENMPVVKKNMAPFRHEFYAIAIKADGDGKAITGHHTDFPDGATIFFNSPFQIISWDIIPNWKGYYIMFSQDFIAQSRHFASILQDFPFLKIEKSIPFEIDQEDLQNILDIYNNIQKEYLNSANDKFHLIEAHVLLLLNFVRRYFSKQVNATEAESQLRTADLKLLTRYQTLIQTSFYPSTKLETFAALHSTSYYAQKLSVHPNHLNAVVKAISGITALGHIHNHLLQLAKSYLAQTALSVKEIAYTLYFDSPNNFSAFFKKHTGLTPLTYRQEAIL</sequence>
<evidence type="ECO:0000256" key="3">
    <source>
        <dbReference type="ARBA" id="ARBA00023163"/>
    </source>
</evidence>
<keyword evidence="1" id="KW-0805">Transcription regulation</keyword>
<dbReference type="InterPro" id="IPR018060">
    <property type="entry name" value="HTH_AraC"/>
</dbReference>
<dbReference type="SUPFAM" id="SSF46689">
    <property type="entry name" value="Homeodomain-like"/>
    <property type="match status" value="1"/>
</dbReference>
<dbReference type="EMBL" id="JAUJEB010000015">
    <property type="protein sequence ID" value="MDN5217277.1"/>
    <property type="molecule type" value="Genomic_DNA"/>
</dbReference>
<evidence type="ECO:0000259" key="4">
    <source>
        <dbReference type="PROSITE" id="PS01124"/>
    </source>
</evidence>
<dbReference type="PROSITE" id="PS01124">
    <property type="entry name" value="HTH_ARAC_FAMILY_2"/>
    <property type="match status" value="1"/>
</dbReference>
<accession>A0ABT8LK32</accession>
<keyword evidence="2" id="KW-0238">DNA-binding</keyword>
<reference evidence="5" key="1">
    <citation type="submission" date="2023-06" db="EMBL/GenBank/DDBJ databases">
        <title>Genomic of Agaribacillus aureum.</title>
        <authorList>
            <person name="Wang G."/>
        </authorList>
    </citation>
    <scope>NUCLEOTIDE SEQUENCE</scope>
    <source>
        <strain evidence="5">BMA12</strain>
    </source>
</reference>
<dbReference type="RefSeq" id="WP_346762614.1">
    <property type="nucleotide sequence ID" value="NZ_JAUJEB010000015.1"/>
</dbReference>
<evidence type="ECO:0000313" key="6">
    <source>
        <dbReference type="Proteomes" id="UP001172083"/>
    </source>
</evidence>
<organism evidence="5 6">
    <name type="scientific">Agaribacillus aureus</name>
    <dbReference type="NCBI Taxonomy" id="3051825"/>
    <lineage>
        <taxon>Bacteria</taxon>
        <taxon>Pseudomonadati</taxon>
        <taxon>Bacteroidota</taxon>
        <taxon>Cytophagia</taxon>
        <taxon>Cytophagales</taxon>
        <taxon>Splendidivirgaceae</taxon>
        <taxon>Agaribacillus</taxon>
    </lineage>
</organism>
<dbReference type="PANTHER" id="PTHR43280">
    <property type="entry name" value="ARAC-FAMILY TRANSCRIPTIONAL REGULATOR"/>
    <property type="match status" value="1"/>
</dbReference>
<dbReference type="PANTHER" id="PTHR43280:SF32">
    <property type="entry name" value="TRANSCRIPTIONAL REGULATORY PROTEIN"/>
    <property type="match status" value="1"/>
</dbReference>
<dbReference type="SMART" id="SM00342">
    <property type="entry name" value="HTH_ARAC"/>
    <property type="match status" value="1"/>
</dbReference>
<dbReference type="InterPro" id="IPR009057">
    <property type="entry name" value="Homeodomain-like_sf"/>
</dbReference>
<protein>
    <submittedName>
        <fullName evidence="5">Helix-turn-helix domain-containing protein</fullName>
    </submittedName>
</protein>
<keyword evidence="3" id="KW-0804">Transcription</keyword>